<sequence>MLVVLLNCLCFPVSVSSRFQMVIESYSLTKYLVSC</sequence>
<name>A0A0A8YY07_ARUDO</name>
<reference evidence="2" key="1">
    <citation type="submission" date="2014-09" db="EMBL/GenBank/DDBJ databases">
        <authorList>
            <person name="Magalhaes I.L.F."/>
            <person name="Oliveira U."/>
            <person name="Santos F.R."/>
            <person name="Vidigal T.H.D.A."/>
            <person name="Brescovit A.D."/>
            <person name="Santos A.J."/>
        </authorList>
    </citation>
    <scope>NUCLEOTIDE SEQUENCE</scope>
    <source>
        <tissue evidence="2">Shoot tissue taken approximately 20 cm above the soil surface</tissue>
    </source>
</reference>
<evidence type="ECO:0000256" key="1">
    <source>
        <dbReference type="SAM" id="SignalP"/>
    </source>
</evidence>
<evidence type="ECO:0000313" key="2">
    <source>
        <dbReference type="EMBL" id="JAD32019.1"/>
    </source>
</evidence>
<reference evidence="2" key="2">
    <citation type="journal article" date="2015" name="Data Brief">
        <title>Shoot transcriptome of the giant reed, Arundo donax.</title>
        <authorList>
            <person name="Barrero R.A."/>
            <person name="Guerrero F.D."/>
            <person name="Moolhuijzen P."/>
            <person name="Goolsby J.A."/>
            <person name="Tidwell J."/>
            <person name="Bellgard S.E."/>
            <person name="Bellgard M.I."/>
        </authorList>
    </citation>
    <scope>NUCLEOTIDE SEQUENCE</scope>
    <source>
        <tissue evidence="2">Shoot tissue taken approximately 20 cm above the soil surface</tissue>
    </source>
</reference>
<dbReference type="AlphaFoldDB" id="A0A0A8YY07"/>
<feature type="signal peptide" evidence="1">
    <location>
        <begin position="1"/>
        <end position="17"/>
    </location>
</feature>
<proteinExistence type="predicted"/>
<feature type="chain" id="PRO_5002059820" evidence="1">
    <location>
        <begin position="18"/>
        <end position="35"/>
    </location>
</feature>
<accession>A0A0A8YY07</accession>
<organism evidence="2">
    <name type="scientific">Arundo donax</name>
    <name type="common">Giant reed</name>
    <name type="synonym">Donax arundinaceus</name>
    <dbReference type="NCBI Taxonomy" id="35708"/>
    <lineage>
        <taxon>Eukaryota</taxon>
        <taxon>Viridiplantae</taxon>
        <taxon>Streptophyta</taxon>
        <taxon>Embryophyta</taxon>
        <taxon>Tracheophyta</taxon>
        <taxon>Spermatophyta</taxon>
        <taxon>Magnoliopsida</taxon>
        <taxon>Liliopsida</taxon>
        <taxon>Poales</taxon>
        <taxon>Poaceae</taxon>
        <taxon>PACMAD clade</taxon>
        <taxon>Arundinoideae</taxon>
        <taxon>Arundineae</taxon>
        <taxon>Arundo</taxon>
    </lineage>
</organism>
<dbReference type="EMBL" id="GBRH01265876">
    <property type="protein sequence ID" value="JAD32019.1"/>
    <property type="molecule type" value="Transcribed_RNA"/>
</dbReference>
<keyword evidence="1" id="KW-0732">Signal</keyword>
<protein>
    <submittedName>
        <fullName evidence="2">Uncharacterized protein</fullName>
    </submittedName>
</protein>